<sequence>MKQNRYRNSISYILLALFLATKLVGLHVITHSHDKDYLDHCAICHNIASDSHAPVVFVGTDEFILHEVEFVPQKEVSNAYDFQISSNPIPSLLFSRPPPSILSLG</sequence>
<reference evidence="1 2" key="1">
    <citation type="submission" date="2018-08" db="EMBL/GenBank/DDBJ databases">
        <title>Proposal of Muricauda 72 sp.nov. and Muricauda NH166 sp.nov., isolated from seawater.</title>
        <authorList>
            <person name="Cheng H."/>
            <person name="Wu Y.-H."/>
            <person name="Guo L.-L."/>
            <person name="Xu X.-W."/>
        </authorList>
    </citation>
    <scope>NUCLEOTIDE SEQUENCE [LARGE SCALE GENOMIC DNA]</scope>
    <source>
        <strain evidence="1 2">72</strain>
    </source>
</reference>
<gene>
    <name evidence="1" type="ORF">D2V05_08250</name>
</gene>
<dbReference type="EMBL" id="QXFI01000021">
    <property type="protein sequence ID" value="RIV44940.1"/>
    <property type="molecule type" value="Genomic_DNA"/>
</dbReference>
<organism evidence="1 2">
    <name type="scientific">Flagellimonas pelagia</name>
    <dbReference type="NCBI Taxonomy" id="2306998"/>
    <lineage>
        <taxon>Bacteria</taxon>
        <taxon>Pseudomonadati</taxon>
        <taxon>Bacteroidota</taxon>
        <taxon>Flavobacteriia</taxon>
        <taxon>Flavobacteriales</taxon>
        <taxon>Flavobacteriaceae</taxon>
        <taxon>Flagellimonas</taxon>
    </lineage>
</organism>
<evidence type="ECO:0000313" key="2">
    <source>
        <dbReference type="Proteomes" id="UP000266691"/>
    </source>
</evidence>
<proteinExistence type="predicted"/>
<protein>
    <submittedName>
        <fullName evidence="1">Uncharacterized protein</fullName>
    </submittedName>
</protein>
<comment type="caution">
    <text evidence="1">The sequence shown here is derived from an EMBL/GenBank/DDBJ whole genome shotgun (WGS) entry which is preliminary data.</text>
</comment>
<evidence type="ECO:0000313" key="1">
    <source>
        <dbReference type="EMBL" id="RIV44940.1"/>
    </source>
</evidence>
<accession>A0A3A1NL01</accession>
<name>A0A3A1NL01_9FLAO</name>
<dbReference type="AlphaFoldDB" id="A0A3A1NL01"/>
<dbReference type="Proteomes" id="UP000266691">
    <property type="component" value="Unassembled WGS sequence"/>
</dbReference>